<feature type="non-terminal residue" evidence="2">
    <location>
        <position position="1"/>
    </location>
</feature>
<accession>A0ABD3TXV6</accession>
<protein>
    <recommendedName>
        <fullName evidence="4">Ycf1</fullName>
    </recommendedName>
</protein>
<dbReference type="Proteomes" id="UP001634394">
    <property type="component" value="Unassembled WGS sequence"/>
</dbReference>
<feature type="region of interest" description="Disordered" evidence="1">
    <location>
        <begin position="1"/>
        <end position="20"/>
    </location>
</feature>
<dbReference type="AlphaFoldDB" id="A0ABD3TXV6"/>
<comment type="caution">
    <text evidence="2">The sequence shown here is derived from an EMBL/GenBank/DDBJ whole genome shotgun (WGS) entry which is preliminary data.</text>
</comment>
<keyword evidence="3" id="KW-1185">Reference proteome</keyword>
<name>A0ABD3TXV6_SINWO</name>
<evidence type="ECO:0000256" key="1">
    <source>
        <dbReference type="SAM" id="MobiDB-lite"/>
    </source>
</evidence>
<organism evidence="2 3">
    <name type="scientific">Sinanodonta woodiana</name>
    <name type="common">Chinese pond mussel</name>
    <name type="synonym">Anodonta woodiana</name>
    <dbReference type="NCBI Taxonomy" id="1069815"/>
    <lineage>
        <taxon>Eukaryota</taxon>
        <taxon>Metazoa</taxon>
        <taxon>Spiralia</taxon>
        <taxon>Lophotrochozoa</taxon>
        <taxon>Mollusca</taxon>
        <taxon>Bivalvia</taxon>
        <taxon>Autobranchia</taxon>
        <taxon>Heteroconchia</taxon>
        <taxon>Palaeoheterodonta</taxon>
        <taxon>Unionida</taxon>
        <taxon>Unionoidea</taxon>
        <taxon>Unionidae</taxon>
        <taxon>Unioninae</taxon>
        <taxon>Sinanodonta</taxon>
    </lineage>
</organism>
<evidence type="ECO:0008006" key="4">
    <source>
        <dbReference type="Google" id="ProtNLM"/>
    </source>
</evidence>
<evidence type="ECO:0000313" key="3">
    <source>
        <dbReference type="Proteomes" id="UP001634394"/>
    </source>
</evidence>
<proteinExistence type="predicted"/>
<reference evidence="2 3" key="1">
    <citation type="submission" date="2024-11" db="EMBL/GenBank/DDBJ databases">
        <title>Chromosome-level genome assembly of the freshwater bivalve Anodonta woodiana.</title>
        <authorList>
            <person name="Chen X."/>
        </authorList>
    </citation>
    <scope>NUCLEOTIDE SEQUENCE [LARGE SCALE GENOMIC DNA]</scope>
    <source>
        <strain evidence="2">MN2024</strain>
        <tissue evidence="2">Gills</tissue>
    </source>
</reference>
<gene>
    <name evidence="2" type="ORF">ACJMK2_020065</name>
</gene>
<feature type="compositionally biased region" description="Basic and acidic residues" evidence="1">
    <location>
        <begin position="1"/>
        <end position="11"/>
    </location>
</feature>
<sequence length="73" mass="8891">KRNREKKKDDETQLNNWLERKEKQEKEKNIMDDREKLFTLSLCPVSFFHTDSILNRNHFKFKPENSKPISIAQ</sequence>
<dbReference type="EMBL" id="JBJQND010000017">
    <property type="protein sequence ID" value="KAL3841989.1"/>
    <property type="molecule type" value="Genomic_DNA"/>
</dbReference>
<evidence type="ECO:0000313" key="2">
    <source>
        <dbReference type="EMBL" id="KAL3841989.1"/>
    </source>
</evidence>